<dbReference type="Pfam" id="PF13167">
    <property type="entry name" value="GTP-bdg_N"/>
    <property type="match status" value="1"/>
</dbReference>
<dbReference type="PIRSF" id="PIRSF006809">
    <property type="entry name" value="GTP-binding_hflX_prd"/>
    <property type="match status" value="1"/>
</dbReference>
<dbReference type="InterPro" id="IPR042108">
    <property type="entry name" value="GTPase_HflX_N_sf"/>
</dbReference>
<dbReference type="PANTHER" id="PTHR10229">
    <property type="entry name" value="GTP-BINDING PROTEIN HFLX"/>
    <property type="match status" value="1"/>
</dbReference>
<keyword evidence="6" id="KW-0175">Coiled coil</keyword>
<dbReference type="CDD" id="cd01878">
    <property type="entry name" value="HflX"/>
    <property type="match status" value="1"/>
</dbReference>
<dbReference type="InterPro" id="IPR030394">
    <property type="entry name" value="G_HFLX_dom"/>
</dbReference>
<evidence type="ECO:0000259" key="7">
    <source>
        <dbReference type="PROSITE" id="PS51705"/>
    </source>
</evidence>
<dbReference type="NCBIfam" id="TIGR03156">
    <property type="entry name" value="GTP_HflX"/>
    <property type="match status" value="1"/>
</dbReference>
<dbReference type="InterPro" id="IPR016496">
    <property type="entry name" value="GTPase_HflX"/>
</dbReference>
<dbReference type="EMBL" id="CP007389">
    <property type="protein sequence ID" value="APT74629.1"/>
    <property type="molecule type" value="Genomic_DNA"/>
</dbReference>
<evidence type="ECO:0000256" key="5">
    <source>
        <dbReference type="HAMAP-Rule" id="MF_00900"/>
    </source>
</evidence>
<dbReference type="Gene3D" id="6.10.250.2860">
    <property type="match status" value="1"/>
</dbReference>
<dbReference type="InterPro" id="IPR027417">
    <property type="entry name" value="P-loop_NTPase"/>
</dbReference>
<gene>
    <name evidence="5" type="primary">hflX</name>
    <name evidence="8" type="ORF">BW47_09265</name>
</gene>
<dbReference type="Pfam" id="PF16360">
    <property type="entry name" value="GTP-bdg_M"/>
    <property type="match status" value="1"/>
</dbReference>
<keyword evidence="5" id="KW-0963">Cytoplasm</keyword>
<evidence type="ECO:0000256" key="2">
    <source>
        <dbReference type="ARBA" id="ARBA00022741"/>
    </source>
</evidence>
<evidence type="ECO:0000256" key="4">
    <source>
        <dbReference type="ARBA" id="ARBA00023134"/>
    </source>
</evidence>
<protein>
    <recommendedName>
        <fullName evidence="5">GTPase HflX</fullName>
    </recommendedName>
    <alternativeName>
        <fullName evidence="5">GTP-binding protein HflX</fullName>
    </alternativeName>
</protein>
<dbReference type="RefSeq" id="WP_012057957.1">
    <property type="nucleotide sequence ID" value="NZ_CP007389.1"/>
</dbReference>
<evidence type="ECO:0000256" key="6">
    <source>
        <dbReference type="SAM" id="Coils"/>
    </source>
</evidence>
<dbReference type="PANTHER" id="PTHR10229:SF0">
    <property type="entry name" value="GTP-BINDING PROTEIN 6-RELATED"/>
    <property type="match status" value="1"/>
</dbReference>
<dbReference type="InterPro" id="IPR025121">
    <property type="entry name" value="GTPase_HflX_N"/>
</dbReference>
<organism evidence="8 9">
    <name type="scientific">Thermosipho melanesiensis</name>
    <dbReference type="NCBI Taxonomy" id="46541"/>
    <lineage>
        <taxon>Bacteria</taxon>
        <taxon>Thermotogati</taxon>
        <taxon>Thermotogota</taxon>
        <taxon>Thermotogae</taxon>
        <taxon>Thermotogales</taxon>
        <taxon>Fervidobacteriaceae</taxon>
        <taxon>Thermosipho</taxon>
    </lineage>
</organism>
<keyword evidence="9" id="KW-1185">Reference proteome</keyword>
<keyword evidence="3" id="KW-0460">Magnesium</keyword>
<feature type="domain" description="Hflx-type G" evidence="7">
    <location>
        <begin position="192"/>
        <end position="357"/>
    </location>
</feature>
<comment type="function">
    <text evidence="5">GTPase that associates with the 50S ribosomal subunit and may have a role during protein synthesis or ribosome biogenesis.</text>
</comment>
<evidence type="ECO:0000256" key="1">
    <source>
        <dbReference type="ARBA" id="ARBA00022723"/>
    </source>
</evidence>
<dbReference type="InterPro" id="IPR006073">
    <property type="entry name" value="GTP-bd"/>
</dbReference>
<dbReference type="SUPFAM" id="SSF52540">
    <property type="entry name" value="P-loop containing nucleoside triphosphate hydrolases"/>
    <property type="match status" value="1"/>
</dbReference>
<dbReference type="Proteomes" id="UP000185490">
    <property type="component" value="Chromosome"/>
</dbReference>
<keyword evidence="4 5" id="KW-0342">GTP-binding</keyword>
<evidence type="ECO:0000256" key="3">
    <source>
        <dbReference type="ARBA" id="ARBA00022842"/>
    </source>
</evidence>
<accession>A0ABM6GGZ6</accession>
<dbReference type="Pfam" id="PF01926">
    <property type="entry name" value="MMR_HSR1"/>
    <property type="match status" value="1"/>
</dbReference>
<proteinExistence type="inferred from homology"/>
<evidence type="ECO:0000313" key="9">
    <source>
        <dbReference type="Proteomes" id="UP000185490"/>
    </source>
</evidence>
<dbReference type="PROSITE" id="PS51705">
    <property type="entry name" value="G_HFLX"/>
    <property type="match status" value="1"/>
</dbReference>
<comment type="subcellular location">
    <subcellularLocation>
        <location evidence="5">Cytoplasm</location>
    </subcellularLocation>
    <text evidence="5">May associate with membranes.</text>
</comment>
<dbReference type="InterPro" id="IPR032305">
    <property type="entry name" value="GTP-bd_M"/>
</dbReference>
<keyword evidence="2 5" id="KW-0547">Nucleotide-binding</keyword>
<evidence type="ECO:0000313" key="8">
    <source>
        <dbReference type="EMBL" id="APT74629.1"/>
    </source>
</evidence>
<name>A0ABM6GGZ6_9BACT</name>
<comment type="subunit">
    <text evidence="5">Monomer. Associates with the 50S ribosomal subunit.</text>
</comment>
<reference evidence="8 9" key="1">
    <citation type="submission" date="2014-02" db="EMBL/GenBank/DDBJ databases">
        <title>Diversity of Thermotogales isolates from hydrothermal vents.</title>
        <authorList>
            <person name="Haverkamp T.H.A."/>
            <person name="Lossouarn J."/>
            <person name="Geslin C."/>
            <person name="Nesbo C.L."/>
        </authorList>
    </citation>
    <scope>NUCLEOTIDE SEQUENCE [LARGE SCALE GENOMIC DNA]</scope>
    <source>
        <strain evidence="8 9">431</strain>
    </source>
</reference>
<feature type="coiled-coil region" evidence="6">
    <location>
        <begin position="158"/>
        <end position="185"/>
    </location>
</feature>
<sequence>MKKNKQVLIAGIYKKFVDESFYELEQLCKTLGWNVFDKIFQKRRTPDARFYFGKGLLLKIKELIEKGEIDYLVIDDDITNIQRRNIETILYKKVYDRTEVILEIFSKHAKTKEGRIQVEIARLRYLMPYLVGKGKELSRLGGGIGTRGPGEKKLEYEKRYLKRRISTLQNKLKMIKRNRDIQRKKRLNSNLLKISIVGYTNAGKTTLLSKLSKQNLYSKDEMFTTLAPTSRKVMLPSGKFAVFSDTVGFIRKMHPLIIEAFLSTLEEIIYSDLALVVVDVSDVSFREKIKVIYETLEKIGVNLGRTKLVFNKIDLCNSNYLKNLENEFKDAIFISAKKKVNFDYLLNEIDKVRLKEVSIKK</sequence>
<dbReference type="HAMAP" id="MF_00900">
    <property type="entry name" value="GTPase_HflX"/>
    <property type="match status" value="1"/>
</dbReference>
<keyword evidence="1" id="KW-0479">Metal-binding</keyword>
<dbReference type="Gene3D" id="3.40.50.300">
    <property type="entry name" value="P-loop containing nucleotide triphosphate hydrolases"/>
    <property type="match status" value="1"/>
</dbReference>
<dbReference type="Gene3D" id="3.40.50.11060">
    <property type="entry name" value="GTPase HflX, N-terminal domain"/>
    <property type="match status" value="1"/>
</dbReference>
<comment type="similarity">
    <text evidence="5">Belongs to the TRAFAC class OBG-HflX-like GTPase superfamily. HflX GTPase family.</text>
</comment>